<dbReference type="Proteomes" id="UP000322244">
    <property type="component" value="Unassembled WGS sequence"/>
</dbReference>
<comment type="caution">
    <text evidence="2">The sequence shown here is derived from an EMBL/GenBank/DDBJ whole genome shotgun (WGS) entry which is preliminary data.</text>
</comment>
<sequence length="202" mass="20028">MGGFRKLTRALIVVAAIAVGAATTACGADSTAPASTAPLGAAPVSATYESTDAVQPADSTTAAIAETVDPAGFYGDSASGPGYFFQSPTGNVTCGMGFDNVNIGTGCQAKVSVPSTTGVTCLNGGNSVYSNSLISGAAVSRCVNQPFYVGGSGTGENLGGRVLEYGQSISMRGSTCTSTVSGITCSGGDFGFTLARDRNEIR</sequence>
<organism evidence="2 3">
    <name type="scientific">Antrihabitans cavernicola</name>
    <dbReference type="NCBI Taxonomy" id="2495913"/>
    <lineage>
        <taxon>Bacteria</taxon>
        <taxon>Bacillati</taxon>
        <taxon>Actinomycetota</taxon>
        <taxon>Actinomycetes</taxon>
        <taxon>Mycobacteriales</taxon>
        <taxon>Nocardiaceae</taxon>
        <taxon>Antrihabitans</taxon>
    </lineage>
</organism>
<dbReference type="EMBL" id="VLNY01000002">
    <property type="protein sequence ID" value="KAA0024250.1"/>
    <property type="molecule type" value="Genomic_DNA"/>
</dbReference>
<keyword evidence="1" id="KW-0732">Signal</keyword>
<feature type="chain" id="PRO_5023032312" description="Lipoprotein" evidence="1">
    <location>
        <begin position="28"/>
        <end position="202"/>
    </location>
</feature>
<protein>
    <recommendedName>
        <fullName evidence="4">Lipoprotein</fullName>
    </recommendedName>
</protein>
<name>A0A5A7SDM5_9NOCA</name>
<keyword evidence="3" id="KW-1185">Reference proteome</keyword>
<evidence type="ECO:0000256" key="1">
    <source>
        <dbReference type="SAM" id="SignalP"/>
    </source>
</evidence>
<evidence type="ECO:0008006" key="4">
    <source>
        <dbReference type="Google" id="ProtNLM"/>
    </source>
</evidence>
<feature type="signal peptide" evidence="1">
    <location>
        <begin position="1"/>
        <end position="27"/>
    </location>
</feature>
<reference evidence="2 3" key="1">
    <citation type="submission" date="2019-07" db="EMBL/GenBank/DDBJ databases">
        <title>Rhodococcus cavernicolus sp. nov., isolated from a cave.</title>
        <authorList>
            <person name="Lee S.D."/>
        </authorList>
    </citation>
    <scope>NUCLEOTIDE SEQUENCE [LARGE SCALE GENOMIC DNA]</scope>
    <source>
        <strain evidence="2 3">C1-24</strain>
    </source>
</reference>
<dbReference type="AlphaFoldDB" id="A0A5A7SDM5"/>
<evidence type="ECO:0000313" key="2">
    <source>
        <dbReference type="EMBL" id="KAA0024250.1"/>
    </source>
</evidence>
<proteinExistence type="predicted"/>
<evidence type="ECO:0000313" key="3">
    <source>
        <dbReference type="Proteomes" id="UP000322244"/>
    </source>
</evidence>
<dbReference type="RefSeq" id="WP_149429410.1">
    <property type="nucleotide sequence ID" value="NZ_VLNY01000002.1"/>
</dbReference>
<gene>
    <name evidence="2" type="ORF">FOY51_06865</name>
</gene>
<accession>A0A5A7SDM5</accession>
<dbReference type="OrthoDB" id="4544744at2"/>
<dbReference type="PROSITE" id="PS51257">
    <property type="entry name" value="PROKAR_LIPOPROTEIN"/>
    <property type="match status" value="1"/>
</dbReference>